<dbReference type="Proteomes" id="UP000178429">
    <property type="component" value="Unassembled WGS sequence"/>
</dbReference>
<keyword evidence="1" id="KW-0812">Transmembrane</keyword>
<organism evidence="2 3">
    <name type="scientific">Candidatus Woesebacteria bacterium RIFCSPLOWO2_01_FULL_44_14</name>
    <dbReference type="NCBI Taxonomy" id="1802525"/>
    <lineage>
        <taxon>Bacteria</taxon>
        <taxon>Candidatus Woeseibacteriota</taxon>
    </lineage>
</organism>
<accession>A0A1F8C1A0</accession>
<dbReference type="AlphaFoldDB" id="A0A1F8C1A0"/>
<evidence type="ECO:0000313" key="2">
    <source>
        <dbReference type="EMBL" id="OGM69910.1"/>
    </source>
</evidence>
<comment type="caution">
    <text evidence="2">The sequence shown here is derived from an EMBL/GenBank/DDBJ whole genome shotgun (WGS) entry which is preliminary data.</text>
</comment>
<dbReference type="EMBL" id="MGHL01000007">
    <property type="protein sequence ID" value="OGM69910.1"/>
    <property type="molecule type" value="Genomic_DNA"/>
</dbReference>
<name>A0A1F8C1A0_9BACT</name>
<sequence length="111" mass="12273">MTPLGHTGISLLVGIGLTKIVPAVDSSIILTATVVGGNALDLDFLYRFYQKGTKVFDGTIGQHRFFPSHTPLTILIIGSLVALINFPWAAFFCHRGHAPSFFRYSLFSRRY</sequence>
<dbReference type="Pfam" id="PF04307">
    <property type="entry name" value="YdjM"/>
    <property type="match status" value="1"/>
</dbReference>
<reference evidence="2 3" key="1">
    <citation type="journal article" date="2016" name="Nat. Commun.">
        <title>Thousands of microbial genomes shed light on interconnected biogeochemical processes in an aquifer system.</title>
        <authorList>
            <person name="Anantharaman K."/>
            <person name="Brown C.T."/>
            <person name="Hug L.A."/>
            <person name="Sharon I."/>
            <person name="Castelle C.J."/>
            <person name="Probst A.J."/>
            <person name="Thomas B.C."/>
            <person name="Singh A."/>
            <person name="Wilkins M.J."/>
            <person name="Karaoz U."/>
            <person name="Brodie E.L."/>
            <person name="Williams K.H."/>
            <person name="Hubbard S.S."/>
            <person name="Banfield J.F."/>
        </authorList>
    </citation>
    <scope>NUCLEOTIDE SEQUENCE [LARGE SCALE GENOMIC DNA]</scope>
</reference>
<keyword evidence="1" id="KW-1133">Transmembrane helix</keyword>
<proteinExistence type="predicted"/>
<gene>
    <name evidence="2" type="ORF">A2975_04855</name>
</gene>
<dbReference type="InterPro" id="IPR007404">
    <property type="entry name" value="YdjM-like"/>
</dbReference>
<keyword evidence="1" id="KW-0472">Membrane</keyword>
<evidence type="ECO:0000313" key="3">
    <source>
        <dbReference type="Proteomes" id="UP000178429"/>
    </source>
</evidence>
<protein>
    <submittedName>
        <fullName evidence="2">Uncharacterized protein</fullName>
    </submittedName>
</protein>
<evidence type="ECO:0000256" key="1">
    <source>
        <dbReference type="SAM" id="Phobius"/>
    </source>
</evidence>
<feature type="transmembrane region" description="Helical" evidence="1">
    <location>
        <begin position="72"/>
        <end position="93"/>
    </location>
</feature>